<dbReference type="InterPro" id="IPR050154">
    <property type="entry name" value="UbiB_kinase"/>
</dbReference>
<keyword evidence="12" id="KW-1185">Reference proteome</keyword>
<dbReference type="Proteomes" id="UP000251800">
    <property type="component" value="Unassembled WGS sequence"/>
</dbReference>
<reference evidence="11 12" key="1">
    <citation type="submission" date="2018-05" db="EMBL/GenBank/DDBJ databases">
        <title>Abyssibacter profundi OUC007T gen. nov., sp. nov, a marine bacterium isolated from seawater of the Mariana Trench.</title>
        <authorList>
            <person name="Zhou S."/>
        </authorList>
    </citation>
    <scope>NUCLEOTIDE SEQUENCE [LARGE SCALE GENOMIC DNA]</scope>
    <source>
        <strain evidence="11 12">OUC007</strain>
    </source>
</reference>
<keyword evidence="5" id="KW-0831">Ubiquinone biosynthesis</keyword>
<dbReference type="AlphaFoldDB" id="A0A363UL40"/>
<name>A0A363UL40_9GAMM</name>
<evidence type="ECO:0000256" key="4">
    <source>
        <dbReference type="ARBA" id="ARBA00022519"/>
    </source>
</evidence>
<keyword evidence="6 9" id="KW-0812">Transmembrane</keyword>
<evidence type="ECO:0000256" key="2">
    <source>
        <dbReference type="ARBA" id="ARBA00009670"/>
    </source>
</evidence>
<dbReference type="OrthoDB" id="9795390at2"/>
<feature type="transmembrane region" description="Helical" evidence="9">
    <location>
        <begin position="509"/>
        <end position="530"/>
    </location>
</feature>
<dbReference type="UniPathway" id="UPA00232"/>
<comment type="similarity">
    <text evidence="2">Belongs to the protein kinase superfamily. ADCK protein kinase family.</text>
</comment>
<keyword evidence="11" id="KW-0830">Ubiquinone</keyword>
<dbReference type="PANTHER" id="PTHR10566:SF113">
    <property type="entry name" value="PROTEIN ACTIVITY OF BC1 COMPLEX KINASE 7, CHLOROPLASTIC"/>
    <property type="match status" value="1"/>
</dbReference>
<comment type="pathway">
    <text evidence="1">Cofactor biosynthesis; ubiquinone biosynthesis [regulation].</text>
</comment>
<dbReference type="SUPFAM" id="SSF56112">
    <property type="entry name" value="Protein kinase-like (PK-like)"/>
    <property type="match status" value="1"/>
</dbReference>
<keyword evidence="8 9" id="KW-0472">Membrane</keyword>
<evidence type="ECO:0000313" key="11">
    <source>
        <dbReference type="EMBL" id="PWN56128.1"/>
    </source>
</evidence>
<protein>
    <submittedName>
        <fullName evidence="11">Ubiquinone biosynthesis regulatory protein kinase UbiB</fullName>
    </submittedName>
</protein>
<keyword evidence="4" id="KW-0997">Cell inner membrane</keyword>
<dbReference type="NCBIfam" id="TIGR01982">
    <property type="entry name" value="UbiB"/>
    <property type="match status" value="1"/>
</dbReference>
<dbReference type="InterPro" id="IPR011009">
    <property type="entry name" value="Kinase-like_dom_sf"/>
</dbReference>
<evidence type="ECO:0000256" key="7">
    <source>
        <dbReference type="ARBA" id="ARBA00022989"/>
    </source>
</evidence>
<gene>
    <name evidence="11" type="ORF">DEH80_09270</name>
</gene>
<comment type="caution">
    <text evidence="11">The sequence shown here is derived from an EMBL/GenBank/DDBJ whole genome shotgun (WGS) entry which is preliminary data.</text>
</comment>
<evidence type="ECO:0000256" key="1">
    <source>
        <dbReference type="ARBA" id="ARBA00005020"/>
    </source>
</evidence>
<dbReference type="PANTHER" id="PTHR10566">
    <property type="entry name" value="CHAPERONE-ACTIVITY OF BC1 COMPLEX CABC1 -RELATED"/>
    <property type="match status" value="1"/>
</dbReference>
<dbReference type="RefSeq" id="WP_109720344.1">
    <property type="nucleotide sequence ID" value="NZ_QEQK01000007.1"/>
</dbReference>
<accession>A0A363UL40</accession>
<evidence type="ECO:0000313" key="12">
    <source>
        <dbReference type="Proteomes" id="UP000251800"/>
    </source>
</evidence>
<keyword evidence="3" id="KW-1003">Cell membrane</keyword>
<dbReference type="EMBL" id="QEQK01000007">
    <property type="protein sequence ID" value="PWN56128.1"/>
    <property type="molecule type" value="Genomic_DNA"/>
</dbReference>
<dbReference type="InterPro" id="IPR010232">
    <property type="entry name" value="UbiB"/>
</dbReference>
<evidence type="ECO:0000256" key="5">
    <source>
        <dbReference type="ARBA" id="ARBA00022688"/>
    </source>
</evidence>
<organism evidence="11 12">
    <name type="scientific">Abyssibacter profundi</name>
    <dbReference type="NCBI Taxonomy" id="2182787"/>
    <lineage>
        <taxon>Bacteria</taxon>
        <taxon>Pseudomonadati</taxon>
        <taxon>Pseudomonadota</taxon>
        <taxon>Gammaproteobacteria</taxon>
        <taxon>Chromatiales</taxon>
        <taxon>Oceanococcaceae</taxon>
        <taxon>Abyssibacter</taxon>
    </lineage>
</organism>
<evidence type="ECO:0000256" key="9">
    <source>
        <dbReference type="SAM" id="Phobius"/>
    </source>
</evidence>
<dbReference type="GO" id="GO:0006744">
    <property type="term" value="P:ubiquinone biosynthetic process"/>
    <property type="evidence" value="ECO:0007669"/>
    <property type="project" value="UniProtKB-UniPathway"/>
</dbReference>
<keyword evidence="7 9" id="KW-1133">Transmembrane helix</keyword>
<sequence>MLSPLQWRRLWQIRRVYRRYGLAEALGRPVRRSFPDPVGVRLRKALEELGPVFVKFGQALSTRPDILPPELASELSKLQDQVPPFPGAEARALVEAAIGKPVGQVFAMFDDKPLASASIAQVHAARLPGEDGEAGFDVVVKVVRPGIEAQIRRDVELLHGLAQMAEWFSPLAPRLRPKEVVAEYEKVIFDELDLLREAANASQLRRNWLGSEMIYHPLVVWDLCRPNVMVMERLNGLPVDEVAELRRRNVNIQLLAERGVEIFFREVFFFNFFHADMHPGNVFVDPSDPENPRWLALDFGIVGSLTPEDQRYLAENFVAFFDQDYRRVAELHVESGWVPRSTRVDEFEGAIRSVCEPIFNRPLSELSFGVFLLRLFEVARRFDMQVQPQLVLLQKTILQVEGLGRQLYPDLDLWKTAKPLMTEWMQERLSPKRAMAELRRHGPQLVESLPRMLARLGTDEAGASVTREELDRSLQTLVREQRRNRRVVIGATLMLGALIVFGLDGYRPVIWNGVPSISWLLAGSGLALWLSARRRGAG</sequence>
<evidence type="ECO:0000259" key="10">
    <source>
        <dbReference type="Pfam" id="PF03109"/>
    </source>
</evidence>
<dbReference type="Pfam" id="PF03109">
    <property type="entry name" value="ABC1"/>
    <property type="match status" value="1"/>
</dbReference>
<dbReference type="NCBIfam" id="NF003404">
    <property type="entry name" value="PRK04750.1"/>
    <property type="match status" value="1"/>
</dbReference>
<dbReference type="InterPro" id="IPR004147">
    <property type="entry name" value="ABC1_dom"/>
</dbReference>
<evidence type="ECO:0000256" key="6">
    <source>
        <dbReference type="ARBA" id="ARBA00022692"/>
    </source>
</evidence>
<evidence type="ECO:0000256" key="3">
    <source>
        <dbReference type="ARBA" id="ARBA00022475"/>
    </source>
</evidence>
<feature type="transmembrane region" description="Helical" evidence="9">
    <location>
        <begin position="487"/>
        <end position="503"/>
    </location>
</feature>
<feature type="domain" description="ABC1 atypical kinase-like" evidence="10">
    <location>
        <begin position="77"/>
        <end position="332"/>
    </location>
</feature>
<proteinExistence type="inferred from homology"/>
<evidence type="ECO:0000256" key="8">
    <source>
        <dbReference type="ARBA" id="ARBA00023136"/>
    </source>
</evidence>